<dbReference type="STRING" id="28181.BEN30_06705"/>
<dbReference type="Pfam" id="PF00072">
    <property type="entry name" value="Response_reg"/>
    <property type="match status" value="1"/>
</dbReference>
<dbReference type="SMART" id="SM00448">
    <property type="entry name" value="REC"/>
    <property type="match status" value="1"/>
</dbReference>
<dbReference type="PANTHER" id="PTHR43228">
    <property type="entry name" value="TWO-COMPONENT RESPONSE REGULATOR"/>
    <property type="match status" value="1"/>
</dbReference>
<dbReference type="PANTHER" id="PTHR43228:SF1">
    <property type="entry name" value="TWO-COMPONENT RESPONSE REGULATOR ARR22"/>
    <property type="match status" value="1"/>
</dbReference>
<keyword evidence="4" id="KW-1185">Reference proteome</keyword>
<proteinExistence type="predicted"/>
<sequence>MKSCLIVDDSKVIRMVAKKILHDLAFETVEAADGQQALDACKANMPDAVLLDWNMPVMSGIEYLRELRALPNGNLPVVVFCTTENDIEHIQEAIEAGANEYIMKPFDSEIIQAKFTQVGLL</sequence>
<dbReference type="InterPro" id="IPR001789">
    <property type="entry name" value="Sig_transdc_resp-reg_receiver"/>
</dbReference>
<dbReference type="PROSITE" id="PS50110">
    <property type="entry name" value="RESPONSE_REGULATORY"/>
    <property type="match status" value="1"/>
</dbReference>
<accession>A0A1E5Q9L0</accession>
<dbReference type="GO" id="GO:0000160">
    <property type="term" value="P:phosphorelay signal transduction system"/>
    <property type="evidence" value="ECO:0007669"/>
    <property type="project" value="InterPro"/>
</dbReference>
<evidence type="ECO:0000256" key="1">
    <source>
        <dbReference type="PROSITE-ProRule" id="PRU00169"/>
    </source>
</evidence>
<dbReference type="InterPro" id="IPR011006">
    <property type="entry name" value="CheY-like_superfamily"/>
</dbReference>
<dbReference type="InterPro" id="IPR052048">
    <property type="entry name" value="ST_Response_Regulator"/>
</dbReference>
<dbReference type="SUPFAM" id="SSF52172">
    <property type="entry name" value="CheY-like"/>
    <property type="match status" value="1"/>
</dbReference>
<organism evidence="3 4">
    <name type="scientific">Magnetovibrio blakemorei</name>
    <dbReference type="NCBI Taxonomy" id="28181"/>
    <lineage>
        <taxon>Bacteria</taxon>
        <taxon>Pseudomonadati</taxon>
        <taxon>Pseudomonadota</taxon>
        <taxon>Alphaproteobacteria</taxon>
        <taxon>Rhodospirillales</taxon>
        <taxon>Magnetovibrionaceae</taxon>
        <taxon>Magnetovibrio</taxon>
    </lineage>
</organism>
<dbReference type="OrthoDB" id="9800897at2"/>
<dbReference type="Gene3D" id="3.40.50.2300">
    <property type="match status" value="1"/>
</dbReference>
<evidence type="ECO:0000259" key="2">
    <source>
        <dbReference type="PROSITE" id="PS50110"/>
    </source>
</evidence>
<dbReference type="Proteomes" id="UP000095347">
    <property type="component" value="Unassembled WGS sequence"/>
</dbReference>
<evidence type="ECO:0000313" key="4">
    <source>
        <dbReference type="Proteomes" id="UP000095347"/>
    </source>
</evidence>
<evidence type="ECO:0000313" key="3">
    <source>
        <dbReference type="EMBL" id="OEJ68291.1"/>
    </source>
</evidence>
<feature type="modified residue" description="4-aspartylphosphate" evidence="1">
    <location>
        <position position="52"/>
    </location>
</feature>
<name>A0A1E5Q9L0_9PROT</name>
<keyword evidence="1" id="KW-0597">Phosphoprotein</keyword>
<reference evidence="4" key="1">
    <citation type="submission" date="2016-07" db="EMBL/GenBank/DDBJ databases">
        <authorList>
            <person name="Florea S."/>
            <person name="Webb J.S."/>
            <person name="Jaromczyk J."/>
            <person name="Schardl C.L."/>
        </authorList>
    </citation>
    <scope>NUCLEOTIDE SEQUENCE [LARGE SCALE GENOMIC DNA]</scope>
    <source>
        <strain evidence="4">MV-1</strain>
    </source>
</reference>
<dbReference type="AlphaFoldDB" id="A0A1E5Q9L0"/>
<dbReference type="RefSeq" id="WP_069957285.1">
    <property type="nucleotide sequence ID" value="NZ_MCGG01000015.1"/>
</dbReference>
<gene>
    <name evidence="3" type="ORF">BEN30_06705</name>
</gene>
<feature type="domain" description="Response regulatory" evidence="2">
    <location>
        <begin position="3"/>
        <end position="119"/>
    </location>
</feature>
<dbReference type="EMBL" id="MCGG01000015">
    <property type="protein sequence ID" value="OEJ68291.1"/>
    <property type="molecule type" value="Genomic_DNA"/>
</dbReference>
<comment type="caution">
    <text evidence="3">The sequence shown here is derived from an EMBL/GenBank/DDBJ whole genome shotgun (WGS) entry which is preliminary data.</text>
</comment>
<protein>
    <submittedName>
        <fullName evidence="3">Two-component system response regulator</fullName>
    </submittedName>
</protein>